<dbReference type="Pfam" id="PF01557">
    <property type="entry name" value="FAA_hydrolase"/>
    <property type="match status" value="1"/>
</dbReference>
<evidence type="ECO:0000259" key="2">
    <source>
        <dbReference type="Pfam" id="PF01557"/>
    </source>
</evidence>
<reference evidence="3" key="2">
    <citation type="submission" date="2020-09" db="EMBL/GenBank/DDBJ databases">
        <authorList>
            <person name="Sun Q."/>
            <person name="Zhou Y."/>
        </authorList>
    </citation>
    <scope>NUCLEOTIDE SEQUENCE</scope>
    <source>
        <strain evidence="3">CGMCC 4.7201</strain>
    </source>
</reference>
<dbReference type="InterPro" id="IPR036663">
    <property type="entry name" value="Fumarylacetoacetase_C_sf"/>
</dbReference>
<dbReference type="Proteomes" id="UP000641932">
    <property type="component" value="Unassembled WGS sequence"/>
</dbReference>
<dbReference type="PANTHER" id="PTHR30143:SF0">
    <property type="entry name" value="2-KETO-4-PENTENOATE HYDRATASE"/>
    <property type="match status" value="1"/>
</dbReference>
<dbReference type="GO" id="GO:0008684">
    <property type="term" value="F:2-oxopent-4-enoate hydratase activity"/>
    <property type="evidence" value="ECO:0007669"/>
    <property type="project" value="TreeGrafter"/>
</dbReference>
<protein>
    <submittedName>
        <fullName evidence="3">2-keto-4-pentenoate hydratase</fullName>
    </submittedName>
</protein>
<sequence length="263" mass="27499">MSDVITQAATRLQEAARKRVPCPPVRDLIGTQDMESAYAVQAATLSARVTDGERVVGHKIGLTSPAVQRQLGVYQPDFGTLTGAMAYTDAEPLPLGRFLQPRIEAEVAFVLGRDLTSEYSTVADVLRATEFLLPAIEIVDSRIADWDIRITDTIADNGSAGAFVLGTSATRPDAVALADIGMVIDHRGAPVSTGAGAACLGSPVAAVVWLANELARRGRPLQAGQIVLSGALGPVVSVTSPGVYRACLETLGSVRATFQGESS</sequence>
<comment type="caution">
    <text evidence="3">The sequence shown here is derived from an EMBL/GenBank/DDBJ whole genome shotgun (WGS) entry which is preliminary data.</text>
</comment>
<name>A0A918E176_9ACTN</name>
<dbReference type="PANTHER" id="PTHR30143">
    <property type="entry name" value="ACID HYDRATASE"/>
    <property type="match status" value="1"/>
</dbReference>
<dbReference type="EMBL" id="BMMS01000045">
    <property type="protein sequence ID" value="GGO99469.1"/>
    <property type="molecule type" value="Genomic_DNA"/>
</dbReference>
<dbReference type="RefSeq" id="WP_189135495.1">
    <property type="nucleotide sequence ID" value="NZ_BMMS01000045.1"/>
</dbReference>
<dbReference type="AlphaFoldDB" id="A0A918E176"/>
<proteinExistence type="predicted"/>
<dbReference type="InterPro" id="IPR011234">
    <property type="entry name" value="Fumarylacetoacetase-like_C"/>
</dbReference>
<evidence type="ECO:0000313" key="3">
    <source>
        <dbReference type="EMBL" id="GGO99469.1"/>
    </source>
</evidence>
<dbReference type="SUPFAM" id="SSF56529">
    <property type="entry name" value="FAH"/>
    <property type="match status" value="1"/>
</dbReference>
<reference evidence="3" key="1">
    <citation type="journal article" date="2014" name="Int. J. Syst. Evol. Microbiol.">
        <title>Complete genome sequence of Corynebacterium casei LMG S-19264T (=DSM 44701T), isolated from a smear-ripened cheese.</title>
        <authorList>
            <consortium name="US DOE Joint Genome Institute (JGI-PGF)"/>
            <person name="Walter F."/>
            <person name="Albersmeier A."/>
            <person name="Kalinowski J."/>
            <person name="Ruckert C."/>
        </authorList>
    </citation>
    <scope>NUCLEOTIDE SEQUENCE</scope>
    <source>
        <strain evidence="3">CGMCC 4.7201</strain>
    </source>
</reference>
<dbReference type="Gene3D" id="3.90.850.10">
    <property type="entry name" value="Fumarylacetoacetase-like, C-terminal domain"/>
    <property type="match status" value="1"/>
</dbReference>
<dbReference type="InterPro" id="IPR050772">
    <property type="entry name" value="Hydratase-Decarb/MhpD_sf"/>
</dbReference>
<evidence type="ECO:0000256" key="1">
    <source>
        <dbReference type="ARBA" id="ARBA00023239"/>
    </source>
</evidence>
<keyword evidence="1" id="KW-0456">Lyase</keyword>
<keyword evidence="4" id="KW-1185">Reference proteome</keyword>
<accession>A0A918E176</accession>
<dbReference type="GO" id="GO:0005737">
    <property type="term" value="C:cytoplasm"/>
    <property type="evidence" value="ECO:0007669"/>
    <property type="project" value="TreeGrafter"/>
</dbReference>
<evidence type="ECO:0000313" key="4">
    <source>
        <dbReference type="Proteomes" id="UP000641932"/>
    </source>
</evidence>
<organism evidence="3 4">
    <name type="scientific">Wenjunlia tyrosinilytica</name>
    <dbReference type="NCBI Taxonomy" id="1544741"/>
    <lineage>
        <taxon>Bacteria</taxon>
        <taxon>Bacillati</taxon>
        <taxon>Actinomycetota</taxon>
        <taxon>Actinomycetes</taxon>
        <taxon>Kitasatosporales</taxon>
        <taxon>Streptomycetaceae</taxon>
        <taxon>Wenjunlia</taxon>
    </lineage>
</organism>
<gene>
    <name evidence="3" type="primary">mhpD</name>
    <name evidence="3" type="ORF">GCM10012280_65990</name>
</gene>
<feature type="domain" description="Fumarylacetoacetase-like C-terminal" evidence="2">
    <location>
        <begin position="90"/>
        <end position="258"/>
    </location>
</feature>